<feature type="transmembrane region" description="Helical" evidence="1">
    <location>
        <begin position="242"/>
        <end position="261"/>
    </location>
</feature>
<feature type="transmembrane region" description="Helical" evidence="1">
    <location>
        <begin position="180"/>
        <end position="198"/>
    </location>
</feature>
<accession>A0ABU3M396</accession>
<feature type="transmembrane region" description="Helical" evidence="1">
    <location>
        <begin position="17"/>
        <end position="35"/>
    </location>
</feature>
<evidence type="ECO:0000256" key="1">
    <source>
        <dbReference type="SAM" id="Phobius"/>
    </source>
</evidence>
<name>A0ABU3M396_9ACTN</name>
<comment type="caution">
    <text evidence="2">The sequence shown here is derived from an EMBL/GenBank/DDBJ whole genome shotgun (WGS) entry which is preliminary data.</text>
</comment>
<feature type="transmembrane region" description="Helical" evidence="1">
    <location>
        <begin position="151"/>
        <end position="173"/>
    </location>
</feature>
<dbReference type="Proteomes" id="UP001257948">
    <property type="component" value="Unassembled WGS sequence"/>
</dbReference>
<feature type="transmembrane region" description="Helical" evidence="1">
    <location>
        <begin position="69"/>
        <end position="87"/>
    </location>
</feature>
<reference evidence="3" key="1">
    <citation type="submission" date="2023-07" db="EMBL/GenBank/DDBJ databases">
        <title>Draft genome sequence of the endophytic actinobacterium Streptomyces justiciae WPN32, a potential antibiotic producer.</title>
        <authorList>
            <person name="Yasawong M."/>
            <person name="Pana W."/>
            <person name="Ganta P."/>
            <person name="Santapan N."/>
            <person name="Songngamsuk T."/>
            <person name="Phatcharaharikarn M."/>
            <person name="Kerdtoob S."/>
            <person name="Nantapong N."/>
        </authorList>
    </citation>
    <scope>NUCLEOTIDE SEQUENCE [LARGE SCALE GENOMIC DNA]</scope>
    <source>
        <strain evidence="3">WPN32</strain>
    </source>
</reference>
<feature type="transmembrane region" description="Helical" evidence="1">
    <location>
        <begin position="108"/>
        <end position="131"/>
    </location>
</feature>
<evidence type="ECO:0008006" key="4">
    <source>
        <dbReference type="Google" id="ProtNLM"/>
    </source>
</evidence>
<evidence type="ECO:0000313" key="2">
    <source>
        <dbReference type="EMBL" id="MDT7845985.1"/>
    </source>
</evidence>
<protein>
    <recommendedName>
        <fullName evidence="4">ABC transporter permease</fullName>
    </recommendedName>
</protein>
<keyword evidence="3" id="KW-1185">Reference proteome</keyword>
<gene>
    <name evidence="2" type="ORF">RQC66_35255</name>
</gene>
<keyword evidence="1" id="KW-1133">Transmembrane helix</keyword>
<proteinExistence type="predicted"/>
<sequence>MSAFTAQLAAVLRLHRAALIVWTVFVAGCVGYLVWLTEVTAPALREPLAGAIGLDYLEYSSPMGWVSTFMYYGFWAVAAWSAAALVGRELESGTARLAWTQGVTPVRWLATKLAAPALVLIAGGAVFVPVYRWAWSAHREMMGDDWTFADVFAARGPLVVAYALCALAVGTLTALLVRRALPPSAIAVAVMIVLNRYVEKYREDYWPPTTGTPHGAPVMQVDSASYHPQSHYWPLHLVETGIILTATTLATAAAFLLLGPARRTVPARTPRQESPA</sequence>
<evidence type="ECO:0000313" key="3">
    <source>
        <dbReference type="Proteomes" id="UP001257948"/>
    </source>
</evidence>
<dbReference type="RefSeq" id="WP_314206418.1">
    <property type="nucleotide sequence ID" value="NZ_JAVTLL010000030.1"/>
</dbReference>
<dbReference type="EMBL" id="JAVTLL010000030">
    <property type="protein sequence ID" value="MDT7845985.1"/>
    <property type="molecule type" value="Genomic_DNA"/>
</dbReference>
<keyword evidence="1" id="KW-0472">Membrane</keyword>
<organism evidence="2 3">
    <name type="scientific">Streptomyces justiciae</name>
    <dbReference type="NCBI Taxonomy" id="2780140"/>
    <lineage>
        <taxon>Bacteria</taxon>
        <taxon>Bacillati</taxon>
        <taxon>Actinomycetota</taxon>
        <taxon>Actinomycetes</taxon>
        <taxon>Kitasatosporales</taxon>
        <taxon>Streptomycetaceae</taxon>
        <taxon>Streptomyces</taxon>
    </lineage>
</organism>
<keyword evidence="1" id="KW-0812">Transmembrane</keyword>